<evidence type="ECO:0000313" key="11">
    <source>
        <dbReference type="Proteomes" id="UP000261284"/>
    </source>
</evidence>
<keyword evidence="3 7" id="KW-1134">Transmembrane beta strand</keyword>
<dbReference type="Gene3D" id="2.170.130.10">
    <property type="entry name" value="TonB-dependent receptor, plug domain"/>
    <property type="match status" value="1"/>
</dbReference>
<dbReference type="OrthoDB" id="609136at2"/>
<comment type="caution">
    <text evidence="10">The sequence shown here is derived from an EMBL/GenBank/DDBJ whole genome shotgun (WGS) entry which is preliminary data.</text>
</comment>
<accession>A0A3E1NDY7</accession>
<keyword evidence="4 7" id="KW-0812">Transmembrane</keyword>
<name>A0A3E1NDY7_9BACT</name>
<keyword evidence="8" id="KW-0732">Signal</keyword>
<dbReference type="InterPro" id="IPR036942">
    <property type="entry name" value="Beta-barrel_TonB_sf"/>
</dbReference>
<dbReference type="NCBIfam" id="TIGR04056">
    <property type="entry name" value="OMP_RagA_SusC"/>
    <property type="match status" value="1"/>
</dbReference>
<evidence type="ECO:0000256" key="7">
    <source>
        <dbReference type="PROSITE-ProRule" id="PRU01360"/>
    </source>
</evidence>
<dbReference type="Gene3D" id="2.60.40.1120">
    <property type="entry name" value="Carboxypeptidase-like, regulatory domain"/>
    <property type="match status" value="1"/>
</dbReference>
<evidence type="ECO:0000256" key="2">
    <source>
        <dbReference type="ARBA" id="ARBA00022448"/>
    </source>
</evidence>
<dbReference type="InterPro" id="IPR037066">
    <property type="entry name" value="Plug_dom_sf"/>
</dbReference>
<evidence type="ECO:0000256" key="6">
    <source>
        <dbReference type="ARBA" id="ARBA00023237"/>
    </source>
</evidence>
<dbReference type="InterPro" id="IPR012910">
    <property type="entry name" value="Plug_dom"/>
</dbReference>
<dbReference type="Gene3D" id="2.40.170.20">
    <property type="entry name" value="TonB-dependent receptor, beta-barrel domain"/>
    <property type="match status" value="1"/>
</dbReference>
<dbReference type="PROSITE" id="PS52016">
    <property type="entry name" value="TONB_DEPENDENT_REC_3"/>
    <property type="match status" value="1"/>
</dbReference>
<evidence type="ECO:0000256" key="1">
    <source>
        <dbReference type="ARBA" id="ARBA00004571"/>
    </source>
</evidence>
<dbReference type="Proteomes" id="UP000261284">
    <property type="component" value="Unassembled WGS sequence"/>
</dbReference>
<dbReference type="SUPFAM" id="SSF56935">
    <property type="entry name" value="Porins"/>
    <property type="match status" value="1"/>
</dbReference>
<dbReference type="EMBL" id="QTJU01000012">
    <property type="protein sequence ID" value="RFM25988.1"/>
    <property type="molecule type" value="Genomic_DNA"/>
</dbReference>
<dbReference type="RefSeq" id="WP_116849436.1">
    <property type="nucleotide sequence ID" value="NZ_QTJU01000012.1"/>
</dbReference>
<evidence type="ECO:0000256" key="8">
    <source>
        <dbReference type="SAM" id="SignalP"/>
    </source>
</evidence>
<sequence>MRKFSFMLVVLWLVSIAIASAQIRSVSGKITDASGAAIPFASVKISGSRAGVSADDNGTFVIKAQSGDKLVISAVGYTAQTVTIPAGQLFITLTKEQNTLSEVVVTTALGIKRQPKELGYSTATVGNAELTQARVTNLANGLSSKVSGVEIRLADNSVNPNVKITFRGNRSLTGNNTALIIVDGIPVEQSYIASLNPDDVENVSILKSANAAALYGKDASNGVMIINTKKGARSKLAVTYRNTTMWNKVSYMPALQTEYGPYGGEGGGFNDPVTGCVGCVTYVDPFTGKPLATPFENQNFGPAYNDLDFPLAQIAIGGPDPNGKIIYGPYKAIKDNRKDFFQTGLNEQNNLSVSTGTTWGSLFASGQNVVNKGVVYNDKYTRTSGRIGGRLNFGRFSADGSFNYSHQVTDQTGLNFSGGTQYRPVYWSVINQPPHINLKDFKDVDHNFFASPSGYINAYYTNPWYQVFHSRAKNTNNALTSYLQLNYKLLSWLSFSARGGYSKTTIDAPAHIDAYAFAPIAQTDPWSAGNTASSYANLPYQSELIKIKYDDLNTDGFFTIKKGSGSFDFTGIVGANYRSRNSHGYWYSNQAVATMSIPNSYTKRTNADGSAYQDLDYKARSQAVYADLTIGYDKWLFLHGSFRNDWLSILEPTKRSFRYGGVDLSAVLSDKLDFLKNSNTISFLKIRAGYAITGNVSFPNTTSIGFLNNSGANGNNGLAMPTFSAYYLYPTTTVGVGFPYGNLPGYSLGTRVVQTGIKPEKDGAAEVGFEIGFLHDRIRFEASGFSTTAKNQTLPLLTSNASGVATYVVNAGKVLDRGYELELHLTPLLKFGAFKWNFNANFTQLDDKVKEIDPSRGLNNVGLQDIKYGTNTVGSIRAIAGNSYPTLMVTDWNRDDQGRIIVNKSTGMPSANTTQKAVGNTNYRYMLGLNSNFSFKGLTLNAVFDYRGGAKGIAALGNALDFAGISENSATNREHFIIPNSAYLDNGKYVPNTTVPTSGQVASFWANVYNGIGAPYVFNASFWKLRELSLGYDLPVKRMGFDKVVKRLNFAVVGQNLFMWRPKNNPYTDPEFSDSGSGNAIGSTSEYQLPPLRSFGFTLSATF</sequence>
<dbReference type="Pfam" id="PF07715">
    <property type="entry name" value="Plug"/>
    <property type="match status" value="1"/>
</dbReference>
<gene>
    <name evidence="10" type="ORF">DXN05_21895</name>
</gene>
<feature type="signal peptide" evidence="8">
    <location>
        <begin position="1"/>
        <end position="21"/>
    </location>
</feature>
<comment type="similarity">
    <text evidence="7">Belongs to the TonB-dependent receptor family.</text>
</comment>
<dbReference type="Pfam" id="PF13715">
    <property type="entry name" value="CarbopepD_reg_2"/>
    <property type="match status" value="1"/>
</dbReference>
<reference evidence="10 11" key="1">
    <citation type="submission" date="2018-08" db="EMBL/GenBank/DDBJ databases">
        <title>Chitinophagaceae sp. K23C18032701, a novel bacterium isolated from forest soil.</title>
        <authorList>
            <person name="Wang C."/>
        </authorList>
    </citation>
    <scope>NUCLEOTIDE SEQUENCE [LARGE SCALE GENOMIC DNA]</scope>
    <source>
        <strain evidence="10 11">K23C18032701</strain>
    </source>
</reference>
<evidence type="ECO:0000256" key="3">
    <source>
        <dbReference type="ARBA" id="ARBA00022452"/>
    </source>
</evidence>
<keyword evidence="2 7" id="KW-0813">Transport</keyword>
<dbReference type="InterPro" id="IPR008969">
    <property type="entry name" value="CarboxyPept-like_regulatory"/>
</dbReference>
<dbReference type="SUPFAM" id="SSF49464">
    <property type="entry name" value="Carboxypeptidase regulatory domain-like"/>
    <property type="match status" value="1"/>
</dbReference>
<comment type="subcellular location">
    <subcellularLocation>
        <location evidence="1 7">Cell outer membrane</location>
        <topology evidence="1 7">Multi-pass membrane protein</topology>
    </subcellularLocation>
</comment>
<evidence type="ECO:0000256" key="4">
    <source>
        <dbReference type="ARBA" id="ARBA00022692"/>
    </source>
</evidence>
<protein>
    <submittedName>
        <fullName evidence="10">SusC/RagA family TonB-linked outer membrane protein</fullName>
    </submittedName>
</protein>
<dbReference type="InterPro" id="IPR039426">
    <property type="entry name" value="TonB-dep_rcpt-like"/>
</dbReference>
<keyword evidence="5 7" id="KW-0472">Membrane</keyword>
<dbReference type="InterPro" id="IPR023996">
    <property type="entry name" value="TonB-dep_OMP_SusC/RagA"/>
</dbReference>
<feature type="chain" id="PRO_5017826668" evidence="8">
    <location>
        <begin position="22"/>
        <end position="1103"/>
    </location>
</feature>
<organism evidence="10 11">
    <name type="scientific">Deminuibacter soli</name>
    <dbReference type="NCBI Taxonomy" id="2291815"/>
    <lineage>
        <taxon>Bacteria</taxon>
        <taxon>Pseudomonadati</taxon>
        <taxon>Bacteroidota</taxon>
        <taxon>Chitinophagia</taxon>
        <taxon>Chitinophagales</taxon>
        <taxon>Chitinophagaceae</taxon>
        <taxon>Deminuibacter</taxon>
    </lineage>
</organism>
<evidence type="ECO:0000256" key="5">
    <source>
        <dbReference type="ARBA" id="ARBA00023136"/>
    </source>
</evidence>
<feature type="domain" description="TonB-dependent receptor plug" evidence="9">
    <location>
        <begin position="116"/>
        <end position="223"/>
    </location>
</feature>
<dbReference type="GO" id="GO:0009279">
    <property type="term" value="C:cell outer membrane"/>
    <property type="evidence" value="ECO:0007669"/>
    <property type="project" value="UniProtKB-SubCell"/>
</dbReference>
<evidence type="ECO:0000313" key="10">
    <source>
        <dbReference type="EMBL" id="RFM25988.1"/>
    </source>
</evidence>
<keyword evidence="11" id="KW-1185">Reference proteome</keyword>
<proteinExistence type="inferred from homology"/>
<keyword evidence="6 7" id="KW-0998">Cell outer membrane</keyword>
<evidence type="ECO:0000259" key="9">
    <source>
        <dbReference type="Pfam" id="PF07715"/>
    </source>
</evidence>
<dbReference type="AlphaFoldDB" id="A0A3E1NDY7"/>